<gene>
    <name evidence="9" type="ORF">N0V87_008470</name>
</gene>
<dbReference type="PROSITE" id="PS00108">
    <property type="entry name" value="PROTEIN_KINASE_ST"/>
    <property type="match status" value="1"/>
</dbReference>
<evidence type="ECO:0000259" key="8">
    <source>
        <dbReference type="PROSITE" id="PS50011"/>
    </source>
</evidence>
<protein>
    <recommendedName>
        <fullName evidence="8">Protein kinase domain-containing protein</fullName>
    </recommendedName>
</protein>
<dbReference type="InterPro" id="IPR017441">
    <property type="entry name" value="Protein_kinase_ATP_BS"/>
</dbReference>
<dbReference type="GO" id="GO:0004674">
    <property type="term" value="F:protein serine/threonine kinase activity"/>
    <property type="evidence" value="ECO:0007669"/>
    <property type="project" value="UniProtKB-KW"/>
</dbReference>
<sequence>MNEVDTLRNGQPSPGVDRELLLRGELQHQISCRVYEFASLQAHLYHLVPERYWETPQVFSSEWLQYLSQRGITISDELNWSGRGQHVEYAVGDDEQIPLKPRGILGHGATGIVERVKCRRIVLARKTIRFKKPLTKEEAVTEVQHLQRLRHRHIIRLVGTYTINRNLAILIYPAAHKNLDDHLEDLAQAQQSKEKMPISDLLESVYFVTYRFIGCLSSAINYLHENNLKHLDIKPTNILVTGPKVYIADFGIARSYDSPEESYTDTPVSFTRRYAAPEVISQSVRGFPADIFSLGCVFMEIVATSLITPDVNERDRLWQIREEGSDTSYHANAEAIMQWYDSILRYLVSQPWESVQQRGWAYMLSSMLKRDPEDRPTAPLLCMRTELLCCDDCDRGPEPFVASD</sequence>
<dbReference type="InterPro" id="IPR050339">
    <property type="entry name" value="CC_SR_Kinase"/>
</dbReference>
<feature type="binding site" evidence="6">
    <location>
        <position position="126"/>
    </location>
    <ligand>
        <name>ATP</name>
        <dbReference type="ChEBI" id="CHEBI:30616"/>
    </ligand>
</feature>
<dbReference type="Gene3D" id="3.30.200.20">
    <property type="entry name" value="Phosphorylase Kinase, domain 1"/>
    <property type="match status" value="1"/>
</dbReference>
<evidence type="ECO:0000256" key="3">
    <source>
        <dbReference type="ARBA" id="ARBA00022777"/>
    </source>
</evidence>
<evidence type="ECO:0000256" key="7">
    <source>
        <dbReference type="RuleBase" id="RU000304"/>
    </source>
</evidence>
<dbReference type="GO" id="GO:0005524">
    <property type="term" value="F:ATP binding"/>
    <property type="evidence" value="ECO:0007669"/>
    <property type="project" value="UniProtKB-UniRule"/>
</dbReference>
<evidence type="ECO:0000256" key="1">
    <source>
        <dbReference type="ARBA" id="ARBA00022679"/>
    </source>
</evidence>
<comment type="caution">
    <text evidence="9">The sequence shown here is derived from an EMBL/GenBank/DDBJ whole genome shotgun (WGS) entry which is preliminary data.</text>
</comment>
<keyword evidence="1" id="KW-0808">Transferase</keyword>
<evidence type="ECO:0000256" key="5">
    <source>
        <dbReference type="ARBA" id="ARBA00037982"/>
    </source>
</evidence>
<dbReference type="EMBL" id="JAPEUV010000122">
    <property type="protein sequence ID" value="KAJ4332295.1"/>
    <property type="molecule type" value="Genomic_DNA"/>
</dbReference>
<evidence type="ECO:0000313" key="9">
    <source>
        <dbReference type="EMBL" id="KAJ4332295.1"/>
    </source>
</evidence>
<dbReference type="AlphaFoldDB" id="A0A9W8WTJ2"/>
<dbReference type="Pfam" id="PF00069">
    <property type="entry name" value="Pkinase"/>
    <property type="match status" value="1"/>
</dbReference>
<accession>A0A9W8WTJ2</accession>
<name>A0A9W8WTJ2_9PLEO</name>
<dbReference type="GO" id="GO:0005634">
    <property type="term" value="C:nucleus"/>
    <property type="evidence" value="ECO:0007669"/>
    <property type="project" value="TreeGrafter"/>
</dbReference>
<dbReference type="PROSITE" id="PS50011">
    <property type="entry name" value="PROTEIN_KINASE_DOM"/>
    <property type="match status" value="1"/>
</dbReference>
<comment type="similarity">
    <text evidence="5">Belongs to the protein kinase superfamily. Ser/Thr protein kinase family. GCN2 subfamily.</text>
</comment>
<keyword evidence="2 6" id="KW-0547">Nucleotide-binding</keyword>
<organism evidence="9 10">
    <name type="scientific">Didymella glomerata</name>
    <dbReference type="NCBI Taxonomy" id="749621"/>
    <lineage>
        <taxon>Eukaryota</taxon>
        <taxon>Fungi</taxon>
        <taxon>Dikarya</taxon>
        <taxon>Ascomycota</taxon>
        <taxon>Pezizomycotina</taxon>
        <taxon>Dothideomycetes</taxon>
        <taxon>Pleosporomycetidae</taxon>
        <taxon>Pleosporales</taxon>
        <taxon>Pleosporineae</taxon>
        <taxon>Didymellaceae</taxon>
        <taxon>Didymella</taxon>
    </lineage>
</organism>
<evidence type="ECO:0000313" key="10">
    <source>
        <dbReference type="Proteomes" id="UP001140562"/>
    </source>
</evidence>
<dbReference type="SMART" id="SM00220">
    <property type="entry name" value="S_TKc"/>
    <property type="match status" value="1"/>
</dbReference>
<dbReference type="CDD" id="cd00180">
    <property type="entry name" value="PKc"/>
    <property type="match status" value="1"/>
</dbReference>
<evidence type="ECO:0000256" key="4">
    <source>
        <dbReference type="ARBA" id="ARBA00022840"/>
    </source>
</evidence>
<dbReference type="Proteomes" id="UP001140562">
    <property type="component" value="Unassembled WGS sequence"/>
</dbReference>
<dbReference type="GO" id="GO:0005737">
    <property type="term" value="C:cytoplasm"/>
    <property type="evidence" value="ECO:0007669"/>
    <property type="project" value="TreeGrafter"/>
</dbReference>
<keyword evidence="4 6" id="KW-0067">ATP-binding</keyword>
<dbReference type="PROSITE" id="PS00107">
    <property type="entry name" value="PROTEIN_KINASE_ATP"/>
    <property type="match status" value="1"/>
</dbReference>
<keyword evidence="3" id="KW-0418">Kinase</keyword>
<proteinExistence type="inferred from homology"/>
<dbReference type="OrthoDB" id="4062651at2759"/>
<dbReference type="GO" id="GO:0110031">
    <property type="term" value="P:negative regulation of G2/MI transition of meiotic cell cycle"/>
    <property type="evidence" value="ECO:0007669"/>
    <property type="project" value="TreeGrafter"/>
</dbReference>
<reference evidence="9" key="1">
    <citation type="submission" date="2022-10" db="EMBL/GenBank/DDBJ databases">
        <title>Tapping the CABI collections for fungal endophytes: first genome assemblies for Collariella, Neodidymelliopsis, Ascochyta clinopodiicola, Didymella pomorum, Didymosphaeria variabile, Neocosmospora piperis and Neocucurbitaria cava.</title>
        <authorList>
            <person name="Hill R."/>
        </authorList>
    </citation>
    <scope>NUCLEOTIDE SEQUENCE</scope>
    <source>
        <strain evidence="9">IMI 360193</strain>
    </source>
</reference>
<dbReference type="InterPro" id="IPR000719">
    <property type="entry name" value="Prot_kinase_dom"/>
</dbReference>
<evidence type="ECO:0000256" key="6">
    <source>
        <dbReference type="PROSITE-ProRule" id="PRU10141"/>
    </source>
</evidence>
<dbReference type="InterPro" id="IPR008271">
    <property type="entry name" value="Ser/Thr_kinase_AS"/>
</dbReference>
<keyword evidence="7" id="KW-0723">Serine/threonine-protein kinase</keyword>
<dbReference type="PANTHER" id="PTHR11042">
    <property type="entry name" value="EUKARYOTIC TRANSLATION INITIATION FACTOR 2-ALPHA KINASE EIF2-ALPHA KINASE -RELATED"/>
    <property type="match status" value="1"/>
</dbReference>
<dbReference type="PANTHER" id="PTHR11042:SF190">
    <property type="entry name" value="MITOSIS INHIBITOR PROTEIN KINASE MIK1"/>
    <property type="match status" value="1"/>
</dbReference>
<keyword evidence="10" id="KW-1185">Reference proteome</keyword>
<dbReference type="InterPro" id="IPR011009">
    <property type="entry name" value="Kinase-like_dom_sf"/>
</dbReference>
<dbReference type="SUPFAM" id="SSF56112">
    <property type="entry name" value="Protein kinase-like (PK-like)"/>
    <property type="match status" value="1"/>
</dbReference>
<dbReference type="Gene3D" id="1.10.510.10">
    <property type="entry name" value="Transferase(Phosphotransferase) domain 1"/>
    <property type="match status" value="1"/>
</dbReference>
<evidence type="ECO:0000256" key="2">
    <source>
        <dbReference type="ARBA" id="ARBA00022741"/>
    </source>
</evidence>
<feature type="domain" description="Protein kinase" evidence="8">
    <location>
        <begin position="99"/>
        <end position="388"/>
    </location>
</feature>